<reference evidence="1 2" key="1">
    <citation type="journal article" date="2012" name="Nature">
        <title>The genomic landscape of species divergence in Ficedula flycatchers.</title>
        <authorList>
            <person name="Ellegren H."/>
            <person name="Smeds L."/>
            <person name="Burri R."/>
            <person name="Olason P.I."/>
            <person name="Backstrom N."/>
            <person name="Kawakami T."/>
            <person name="Kunstner A."/>
            <person name="Makinen H."/>
            <person name="Nadachowska-Brzyska K."/>
            <person name="Qvarnstrom A."/>
            <person name="Uebbing S."/>
            <person name="Wolf J.B."/>
        </authorList>
    </citation>
    <scope>NUCLEOTIDE SEQUENCE [LARGE SCALE GENOMIC DNA]</scope>
</reference>
<evidence type="ECO:0000313" key="2">
    <source>
        <dbReference type="Proteomes" id="UP000016665"/>
    </source>
</evidence>
<dbReference type="Ensembl" id="ENSFALT00000027819.1">
    <property type="protein sequence ID" value="ENSFALP00000033414.1"/>
    <property type="gene ID" value="ENSFALG00000024961.1"/>
</dbReference>
<accession>A0A803WEK8</accession>
<keyword evidence="2" id="KW-1185">Reference proteome</keyword>
<organism evidence="1 2">
    <name type="scientific">Ficedula albicollis</name>
    <name type="common">Collared flycatcher</name>
    <name type="synonym">Muscicapa albicollis</name>
    <dbReference type="NCBI Taxonomy" id="59894"/>
    <lineage>
        <taxon>Eukaryota</taxon>
        <taxon>Metazoa</taxon>
        <taxon>Chordata</taxon>
        <taxon>Craniata</taxon>
        <taxon>Vertebrata</taxon>
        <taxon>Euteleostomi</taxon>
        <taxon>Archelosauria</taxon>
        <taxon>Archosauria</taxon>
        <taxon>Dinosauria</taxon>
        <taxon>Saurischia</taxon>
        <taxon>Theropoda</taxon>
        <taxon>Coelurosauria</taxon>
        <taxon>Aves</taxon>
        <taxon>Neognathae</taxon>
        <taxon>Neoaves</taxon>
        <taxon>Telluraves</taxon>
        <taxon>Australaves</taxon>
        <taxon>Passeriformes</taxon>
        <taxon>Muscicapidae</taxon>
        <taxon>Ficedula</taxon>
    </lineage>
</organism>
<dbReference type="GeneTree" id="ENSGT00940000170165"/>
<name>A0A803WEK8_FICAL</name>
<sequence>KVENPAGFMVALMFHYLASSKCGEYVDIGILASDLQKTYRLWTKKKKCL</sequence>
<reference evidence="1" key="3">
    <citation type="submission" date="2025-09" db="UniProtKB">
        <authorList>
            <consortium name="Ensembl"/>
        </authorList>
    </citation>
    <scope>IDENTIFICATION</scope>
</reference>
<evidence type="ECO:0000313" key="1">
    <source>
        <dbReference type="Ensembl" id="ENSFALP00000033414.1"/>
    </source>
</evidence>
<dbReference type="Gene3D" id="1.10.10.2010">
    <property type="match status" value="1"/>
</dbReference>
<reference evidence="1" key="2">
    <citation type="submission" date="2025-08" db="UniProtKB">
        <authorList>
            <consortium name="Ensembl"/>
        </authorList>
    </citation>
    <scope>IDENTIFICATION</scope>
</reference>
<dbReference type="AlphaFoldDB" id="A0A803WEK8"/>
<proteinExistence type="predicted"/>
<dbReference type="Proteomes" id="UP000016665">
    <property type="component" value="Chromosome 3"/>
</dbReference>
<dbReference type="InterPro" id="IPR038100">
    <property type="entry name" value="NLV2_N_sf"/>
</dbReference>
<protein>
    <submittedName>
        <fullName evidence="1">Uncharacterized protein</fullName>
    </submittedName>
</protein>